<protein>
    <submittedName>
        <fullName evidence="1">Uncharacterized protein</fullName>
    </submittedName>
</protein>
<proteinExistence type="predicted"/>
<dbReference type="EMBL" id="JASSPP010000007">
    <property type="protein sequence ID" value="MDK9580822.1"/>
    <property type="molecule type" value="Genomic_DNA"/>
</dbReference>
<dbReference type="Proteomes" id="UP001225134">
    <property type="component" value="Unassembled WGS sequence"/>
</dbReference>
<dbReference type="RefSeq" id="WP_285153072.1">
    <property type="nucleotide sequence ID" value="NZ_JASSPP010000007.1"/>
</dbReference>
<gene>
    <name evidence="1" type="ORF">QQA45_04740</name>
</gene>
<comment type="caution">
    <text evidence="1">The sequence shown here is derived from an EMBL/GenBank/DDBJ whole genome shotgun (WGS) entry which is preliminary data.</text>
</comment>
<evidence type="ECO:0000313" key="2">
    <source>
        <dbReference type="Proteomes" id="UP001225134"/>
    </source>
</evidence>
<name>A0ABT7HJW8_9FUSO</name>
<evidence type="ECO:0000313" key="1">
    <source>
        <dbReference type="EMBL" id="MDK9580822.1"/>
    </source>
</evidence>
<accession>A0ABT7HJW8</accession>
<keyword evidence="2" id="KW-1185">Reference proteome</keyword>
<sequence>MEKEEVLKLEYTKINDDYTIATITYQNDEILKRDAFYDNELKVISGAKPEFVYPFLYVRGYKTELDNLPITIPNKHLEFVKEKVRKLNEKYGVVKKWCPNINDNYYTISFSSVNNVHWNSWHDSITENRLLEKNLIFKNKDEASFVADKILKNVNKWREEYQKGEER</sequence>
<organism evidence="1 2">
    <name type="scientific">Sneathia sanguinegens</name>
    <dbReference type="NCBI Taxonomy" id="40543"/>
    <lineage>
        <taxon>Bacteria</taxon>
        <taxon>Fusobacteriati</taxon>
        <taxon>Fusobacteriota</taxon>
        <taxon>Fusobacteriia</taxon>
        <taxon>Fusobacteriales</taxon>
        <taxon>Leptotrichiaceae</taxon>
        <taxon>Sneathia</taxon>
    </lineage>
</organism>
<reference evidence="1 2" key="1">
    <citation type="submission" date="2023-06" db="EMBL/GenBank/DDBJ databases">
        <title>Antibody response to the Sneathia vaginalis cytopathogenic toxin A during pregnancy.</title>
        <authorList>
            <person name="Mccoy Z.T."/>
            <person name="Serrano M.G."/>
            <person name="Spaine K."/>
            <person name="Edwards D.J."/>
            <person name="Buck G.A."/>
            <person name="Jefferson K."/>
        </authorList>
    </citation>
    <scope>NUCLEOTIDE SEQUENCE [LARGE SCALE GENOMIC DNA]</scope>
    <source>
        <strain evidence="1 2">CCUG 42621</strain>
    </source>
</reference>